<keyword evidence="16" id="KW-1185">Reference proteome</keyword>
<evidence type="ECO:0000256" key="3">
    <source>
        <dbReference type="ARBA" id="ARBA00022449"/>
    </source>
</evidence>
<evidence type="ECO:0000256" key="12">
    <source>
        <dbReference type="RuleBase" id="RU003457"/>
    </source>
</evidence>
<feature type="transmembrane region" description="Helical" evidence="13">
    <location>
        <begin position="757"/>
        <end position="775"/>
    </location>
</feature>
<dbReference type="SUPFAM" id="SSF51182">
    <property type="entry name" value="RmlC-like cupins"/>
    <property type="match status" value="1"/>
</dbReference>
<dbReference type="InterPro" id="IPR038770">
    <property type="entry name" value="Na+/solute_symporter_sf"/>
</dbReference>
<keyword evidence="7 13" id="KW-0812">Transmembrane</keyword>
<dbReference type="PANTHER" id="PTHR46157:SF4">
    <property type="entry name" value="K(+) EFFLUX ANTIPORTER 3, CHLOROPLASTIC"/>
    <property type="match status" value="1"/>
</dbReference>
<dbReference type="SUPFAM" id="SSF55469">
    <property type="entry name" value="FMN-dependent nitroreductase-like"/>
    <property type="match status" value="1"/>
</dbReference>
<evidence type="ECO:0000256" key="13">
    <source>
        <dbReference type="SAM" id="Phobius"/>
    </source>
</evidence>
<dbReference type="InterPro" id="IPR036291">
    <property type="entry name" value="NAD(P)-bd_dom_sf"/>
</dbReference>
<dbReference type="Pfam" id="PF00999">
    <property type="entry name" value="Na_H_Exchanger"/>
    <property type="match status" value="1"/>
</dbReference>
<dbReference type="Gene3D" id="3.40.109.10">
    <property type="entry name" value="NADH Oxidase"/>
    <property type="match status" value="1"/>
</dbReference>
<evidence type="ECO:0000259" key="14">
    <source>
        <dbReference type="PROSITE" id="PS51201"/>
    </source>
</evidence>
<evidence type="ECO:0000256" key="4">
    <source>
        <dbReference type="ARBA" id="ARBA00022475"/>
    </source>
</evidence>
<dbReference type="InterPro" id="IPR004771">
    <property type="entry name" value="K/H_exchanger"/>
</dbReference>
<keyword evidence="3" id="KW-0050">Antiport</keyword>
<keyword evidence="4" id="KW-1003">Cell membrane</keyword>
<feature type="transmembrane region" description="Helical" evidence="13">
    <location>
        <begin position="515"/>
        <end position="536"/>
    </location>
</feature>
<evidence type="ECO:0000256" key="5">
    <source>
        <dbReference type="ARBA" id="ARBA00022519"/>
    </source>
</evidence>
<dbReference type="InterPro" id="IPR006153">
    <property type="entry name" value="Cation/H_exchanger_TM"/>
</dbReference>
<comment type="subcellular location">
    <subcellularLocation>
        <location evidence="1">Cell inner membrane</location>
        <topology evidence="1">Multi-pass membrane protein</topology>
    </subcellularLocation>
</comment>
<keyword evidence="11 13" id="KW-0472">Membrane</keyword>
<dbReference type="Gene3D" id="1.20.1530.20">
    <property type="match status" value="1"/>
</dbReference>
<gene>
    <name evidence="15" type="primary">kefB</name>
    <name evidence="15" type="ORF">SPIL2461_LOCUS1132</name>
</gene>
<dbReference type="NCBIfam" id="TIGR00932">
    <property type="entry name" value="2a37"/>
    <property type="match status" value="1"/>
</dbReference>
<sequence length="998" mass="108448">MQQIRKAQQRGQADFGWLNSRHTFSFGSYFDQDHMGFGPLRVINEDHVAAGRGFDTHGHQDMEIISYVISGTMAHKDSLGTGSEIKAGEVQRMTAGTGVRHSEFNVSTTDPLHFLQIWILPEKQGLAPGYEQKSFADIPKDNRLVLAGSRDGRNASVTIHQDVDLYLSTLSNNVHVAHEIEPGRKMWLQVVHGDVAVNDEGLSSGDGFAFKNTSASAVRLKMTDNTNAANTAVAIESLLAQRRSPYTFDPGKDVGEQDLQALFEAARWTMSSYNAQPWRYIVGVKSRSPAVWQQIHDVLVEGNQGWAQHAPVLALGLTNSVFEHNGKENKAAMHDLGAASANLTFEATARGISVHQMIGIEPEKATNAFSLPSEILPVTALAIGYAGNNPQLAAELAQRDQQPRERKAVANFLMAGAVIAVPIFKMLGLGSVLGYLAAGALIGPWGLGLIDDVDDILHFAELGVVMLLFIIGLELKPSRLWALRRSIFGFGSAQLFLSAILIGTFAYLLGNPLQIALVIGLVLALSSTAFALQLLAERGELTRRHGRSAFATLLFQDLAVVPLLALVPLLGGASSQDFQWQAVAIAAGTVVAVVFLGGWVLKNLLKIVARSRVREILTATALLTVLGTASLLEHAGLSMALGAFLAGVLLADTEFRHQLEADIEPFKGLLLGLFFIAVGMSMNLGLIAEKPFSIVGMVIVLVSIKSLVLYTLGKWQGLENTSARRLAWVLSQGGEFAFVIFGVAVTTSVLPSSTAELWIVVVSLSMLTTPLLMFLEDKLSSQRSTDQPYEVPDDDEPRVIIAGFGRFGQIIARVLSAKKIPFTALDASQEQVDFVKQYGNKIYYGDASRLDLLEAAGAENASLFVLAIDEAQASLQTAAIVSKHFPHLKIYARAHNRKHAYQLMDLGIEIIRRDTFYSALSMTEAVLTGLGYSAARAQQSVEAFEAKDVERLHAHQHLHNDNEKMQDLAKTAAKELEEMFAADAASEETTPSWMQQKP</sequence>
<dbReference type="PROSITE" id="PS51201">
    <property type="entry name" value="RCK_N"/>
    <property type="match status" value="1"/>
</dbReference>
<dbReference type="FunFam" id="3.40.50.720:FF:000036">
    <property type="entry name" value="Glutathione-regulated potassium-efflux system protein KefB"/>
    <property type="match status" value="1"/>
</dbReference>
<dbReference type="Gene3D" id="3.40.50.720">
    <property type="entry name" value="NAD(P)-binding Rossmann-like Domain"/>
    <property type="match status" value="1"/>
</dbReference>
<dbReference type="Gene3D" id="2.60.120.10">
    <property type="entry name" value="Jelly Rolls"/>
    <property type="match status" value="2"/>
</dbReference>
<keyword evidence="9 13" id="KW-1133">Transmembrane helix</keyword>
<evidence type="ECO:0000256" key="2">
    <source>
        <dbReference type="ARBA" id="ARBA00022448"/>
    </source>
</evidence>
<dbReference type="CDD" id="cd02138">
    <property type="entry name" value="TdsD-like"/>
    <property type="match status" value="1"/>
</dbReference>
<dbReference type="InterPro" id="IPR000415">
    <property type="entry name" value="Nitroreductase-like"/>
</dbReference>
<evidence type="ECO:0000256" key="6">
    <source>
        <dbReference type="ARBA" id="ARBA00022538"/>
    </source>
</evidence>
<accession>A0A812IVU8</accession>
<evidence type="ECO:0000313" key="15">
    <source>
        <dbReference type="EMBL" id="CAE7182507.1"/>
    </source>
</evidence>
<dbReference type="GO" id="GO:0006813">
    <property type="term" value="P:potassium ion transport"/>
    <property type="evidence" value="ECO:0007669"/>
    <property type="project" value="UniProtKB-KW"/>
</dbReference>
<dbReference type="Proteomes" id="UP000649617">
    <property type="component" value="Unassembled WGS sequence"/>
</dbReference>
<dbReference type="InterPro" id="IPR041602">
    <property type="entry name" value="Quercetinase_C"/>
</dbReference>
<dbReference type="SUPFAM" id="SSF51735">
    <property type="entry name" value="NAD(P)-binding Rossmann-fold domains"/>
    <property type="match status" value="1"/>
</dbReference>
<evidence type="ECO:0000256" key="1">
    <source>
        <dbReference type="ARBA" id="ARBA00004429"/>
    </source>
</evidence>
<protein>
    <submittedName>
        <fullName evidence="15">KefB protein</fullName>
    </submittedName>
</protein>
<evidence type="ECO:0000256" key="9">
    <source>
        <dbReference type="ARBA" id="ARBA00022989"/>
    </source>
</evidence>
<dbReference type="OrthoDB" id="1654420at2759"/>
<feature type="transmembrane region" description="Helical" evidence="13">
    <location>
        <begin position="725"/>
        <end position="745"/>
    </location>
</feature>
<keyword evidence="6" id="KW-0633">Potassium transport</keyword>
<evidence type="ECO:0000256" key="7">
    <source>
        <dbReference type="ARBA" id="ARBA00022692"/>
    </source>
</evidence>
<dbReference type="Pfam" id="PF02254">
    <property type="entry name" value="TrkA_N"/>
    <property type="match status" value="1"/>
</dbReference>
<feature type="transmembrane region" description="Helical" evidence="13">
    <location>
        <begin position="548"/>
        <end position="570"/>
    </location>
</feature>
<dbReference type="InterPro" id="IPR014710">
    <property type="entry name" value="RmlC-like_jellyroll"/>
</dbReference>
<keyword evidence="8" id="KW-0630">Potassium</keyword>
<keyword evidence="5" id="KW-0997">Cell inner membrane</keyword>
<dbReference type="InterPro" id="IPR003829">
    <property type="entry name" value="Pirin_N_dom"/>
</dbReference>
<organism evidence="15 16">
    <name type="scientific">Symbiodinium pilosum</name>
    <name type="common">Dinoflagellate</name>
    <dbReference type="NCBI Taxonomy" id="2952"/>
    <lineage>
        <taxon>Eukaryota</taxon>
        <taxon>Sar</taxon>
        <taxon>Alveolata</taxon>
        <taxon>Dinophyceae</taxon>
        <taxon>Suessiales</taxon>
        <taxon>Symbiodiniaceae</taxon>
        <taxon>Symbiodinium</taxon>
    </lineage>
</organism>
<feature type="domain" description="RCK N-terminal" evidence="14">
    <location>
        <begin position="796"/>
        <end position="912"/>
    </location>
</feature>
<comment type="similarity">
    <text evidence="12">Belongs to the pirin family.</text>
</comment>
<dbReference type="Pfam" id="PF00881">
    <property type="entry name" value="Nitroreductase"/>
    <property type="match status" value="1"/>
</dbReference>
<feature type="transmembrane region" description="Helical" evidence="13">
    <location>
        <begin position="582"/>
        <end position="601"/>
    </location>
</feature>
<dbReference type="EMBL" id="CAJNIZ010001091">
    <property type="protein sequence ID" value="CAE7182507.1"/>
    <property type="molecule type" value="Genomic_DNA"/>
</dbReference>
<keyword evidence="10" id="KW-0406">Ion transport</keyword>
<proteinExistence type="inferred from homology"/>
<evidence type="ECO:0000313" key="16">
    <source>
        <dbReference type="Proteomes" id="UP000649617"/>
    </source>
</evidence>
<keyword evidence="2" id="KW-0813">Transport</keyword>
<feature type="transmembrane region" description="Helical" evidence="13">
    <location>
        <begin position="408"/>
        <end position="436"/>
    </location>
</feature>
<reference evidence="15" key="1">
    <citation type="submission" date="2021-02" db="EMBL/GenBank/DDBJ databases">
        <authorList>
            <person name="Dougan E. K."/>
            <person name="Rhodes N."/>
            <person name="Thang M."/>
            <person name="Chan C."/>
        </authorList>
    </citation>
    <scope>NUCLEOTIDE SEQUENCE</scope>
</reference>
<evidence type="ECO:0000256" key="8">
    <source>
        <dbReference type="ARBA" id="ARBA00022958"/>
    </source>
</evidence>
<feature type="transmembrane region" description="Helical" evidence="13">
    <location>
        <begin position="668"/>
        <end position="688"/>
    </location>
</feature>
<comment type="caution">
    <text evidence="15">The sequence shown here is derived from an EMBL/GenBank/DDBJ whole genome shotgun (WGS) entry which is preliminary data.</text>
</comment>
<evidence type="ECO:0000256" key="10">
    <source>
        <dbReference type="ARBA" id="ARBA00023065"/>
    </source>
</evidence>
<dbReference type="InterPro" id="IPR003148">
    <property type="entry name" value="RCK_N"/>
</dbReference>
<dbReference type="Pfam" id="PF02678">
    <property type="entry name" value="Pirin"/>
    <property type="match status" value="1"/>
</dbReference>
<feature type="transmembrane region" description="Helical" evidence="13">
    <location>
        <begin position="456"/>
        <end position="475"/>
    </location>
</feature>
<dbReference type="GO" id="GO:0016491">
    <property type="term" value="F:oxidoreductase activity"/>
    <property type="evidence" value="ECO:0007669"/>
    <property type="project" value="InterPro"/>
</dbReference>
<feature type="transmembrane region" description="Helical" evidence="13">
    <location>
        <begin position="487"/>
        <end position="509"/>
    </location>
</feature>
<dbReference type="GO" id="GO:0008324">
    <property type="term" value="F:monoatomic cation transmembrane transporter activity"/>
    <property type="evidence" value="ECO:0007669"/>
    <property type="project" value="InterPro"/>
</dbReference>
<dbReference type="FunFam" id="1.20.1530.20:FF:000001">
    <property type="entry name" value="Glutathione-regulated potassium-efflux system protein KefB"/>
    <property type="match status" value="1"/>
</dbReference>
<name>A0A812IVU8_SYMPI</name>
<dbReference type="CDD" id="cd02910">
    <property type="entry name" value="cupin_Yhhw_N"/>
    <property type="match status" value="1"/>
</dbReference>
<dbReference type="GO" id="GO:1902600">
    <property type="term" value="P:proton transmembrane transport"/>
    <property type="evidence" value="ECO:0007669"/>
    <property type="project" value="InterPro"/>
</dbReference>
<dbReference type="PANTHER" id="PTHR46157">
    <property type="entry name" value="K(+) EFFLUX ANTIPORTER 3, CHLOROPLASTIC"/>
    <property type="match status" value="1"/>
</dbReference>
<dbReference type="InterPro" id="IPR011051">
    <property type="entry name" value="RmlC_Cupin_sf"/>
</dbReference>
<dbReference type="AlphaFoldDB" id="A0A812IVU8"/>
<dbReference type="InterPro" id="IPR029479">
    <property type="entry name" value="Nitroreductase"/>
</dbReference>
<dbReference type="GO" id="GO:0015297">
    <property type="term" value="F:antiporter activity"/>
    <property type="evidence" value="ECO:0007669"/>
    <property type="project" value="UniProtKB-KW"/>
</dbReference>
<evidence type="ECO:0000256" key="11">
    <source>
        <dbReference type="ARBA" id="ARBA00023136"/>
    </source>
</evidence>
<dbReference type="Pfam" id="PF17954">
    <property type="entry name" value="Pirin_C_2"/>
    <property type="match status" value="1"/>
</dbReference>
<dbReference type="GO" id="GO:0005886">
    <property type="term" value="C:plasma membrane"/>
    <property type="evidence" value="ECO:0007669"/>
    <property type="project" value="UniProtKB-SubCell"/>
</dbReference>
<feature type="transmembrane region" description="Helical" evidence="13">
    <location>
        <begin position="694"/>
        <end position="713"/>
    </location>
</feature>